<comment type="function">
    <text evidence="1 9">The alpha subunit is responsible for the aldol cleavage of indoleglycerol phosphate to indole and glyceraldehyde 3-phosphate.</text>
</comment>
<evidence type="ECO:0000256" key="7">
    <source>
        <dbReference type="ARBA" id="ARBA00023239"/>
    </source>
</evidence>
<keyword evidence="11" id="KW-0934">Plastid</keyword>
<comment type="similarity">
    <text evidence="9 10">Belongs to the TrpA family.</text>
</comment>
<evidence type="ECO:0000256" key="9">
    <source>
        <dbReference type="HAMAP-Rule" id="MF_00131"/>
    </source>
</evidence>
<reference evidence="11" key="1">
    <citation type="journal article" date="2023" name="J. Phycol.">
        <title>Revised classification of the Cyanidiophyceae based on plastid genome data with descriptions of the Cavernulicolales ord. nov. and Galdieriales ord. nov. (Rhodophyta).</title>
        <authorList>
            <person name="Park S.I."/>
            <person name="Cho C.H."/>
            <person name="Ciniglia C."/>
            <person name="Huang T.Y."/>
            <person name="Liu S.L."/>
            <person name="Bustamante D.E."/>
            <person name="Calderon M.S."/>
            <person name="Mansilla A."/>
            <person name="McDermott T."/>
            <person name="Andersen R.A."/>
            <person name="Yoon H.S."/>
        </authorList>
    </citation>
    <scope>NUCLEOTIDE SEQUENCE</scope>
</reference>
<dbReference type="NCBIfam" id="TIGR00262">
    <property type="entry name" value="trpA"/>
    <property type="match status" value="1"/>
</dbReference>
<evidence type="ECO:0000256" key="6">
    <source>
        <dbReference type="ARBA" id="ARBA00023141"/>
    </source>
</evidence>
<comment type="subunit">
    <text evidence="3 9">Tetramer of two alpha and two beta chains.</text>
</comment>
<geneLocation type="plastid" evidence="11"/>
<dbReference type="InterPro" id="IPR013785">
    <property type="entry name" value="Aldolase_TIM"/>
</dbReference>
<dbReference type="Gene3D" id="3.20.20.70">
    <property type="entry name" value="Aldolase class I"/>
    <property type="match status" value="1"/>
</dbReference>
<evidence type="ECO:0000256" key="2">
    <source>
        <dbReference type="ARBA" id="ARBA00004733"/>
    </source>
</evidence>
<evidence type="ECO:0000313" key="11">
    <source>
        <dbReference type="EMBL" id="WDA99096.1"/>
    </source>
</evidence>
<comment type="pathway">
    <text evidence="2 9">Amino-acid biosynthesis; L-tryptophan biosynthesis; L-tryptophan from chorismate: step 5/5.</text>
</comment>
<dbReference type="EC" id="4.2.1.20" evidence="9"/>
<dbReference type="PANTHER" id="PTHR43406">
    <property type="entry name" value="TRYPTOPHAN SYNTHASE, ALPHA CHAIN"/>
    <property type="match status" value="1"/>
</dbReference>
<proteinExistence type="inferred from homology"/>
<dbReference type="PROSITE" id="PS00167">
    <property type="entry name" value="TRP_SYNTHASE_ALPHA"/>
    <property type="match status" value="1"/>
</dbReference>
<dbReference type="InterPro" id="IPR002028">
    <property type="entry name" value="Trp_synthase_suA"/>
</dbReference>
<name>A0A9Y1I2K4_9RHOD</name>
<dbReference type="Pfam" id="PF00290">
    <property type="entry name" value="Trp_syntA"/>
    <property type="match status" value="1"/>
</dbReference>
<evidence type="ECO:0000256" key="5">
    <source>
        <dbReference type="ARBA" id="ARBA00022822"/>
    </source>
</evidence>
<dbReference type="GO" id="GO:0005829">
    <property type="term" value="C:cytosol"/>
    <property type="evidence" value="ECO:0007669"/>
    <property type="project" value="TreeGrafter"/>
</dbReference>
<keyword evidence="4 9" id="KW-0028">Amino-acid biosynthesis</keyword>
<evidence type="ECO:0000256" key="10">
    <source>
        <dbReference type="RuleBase" id="RU003662"/>
    </source>
</evidence>
<evidence type="ECO:0000256" key="8">
    <source>
        <dbReference type="ARBA" id="ARBA00049047"/>
    </source>
</evidence>
<evidence type="ECO:0000256" key="3">
    <source>
        <dbReference type="ARBA" id="ARBA00011270"/>
    </source>
</evidence>
<organism evidence="11">
    <name type="scientific">Gronococcus sybilensis</name>
    <dbReference type="NCBI Taxonomy" id="3028029"/>
    <lineage>
        <taxon>Eukaryota</taxon>
        <taxon>Rhodophyta</taxon>
        <taxon>Bangiophyceae</taxon>
        <taxon>Cavernulicolales</taxon>
        <taxon>Cavernulicolaceae</taxon>
        <taxon>Gronococcus</taxon>
    </lineage>
</organism>
<dbReference type="InterPro" id="IPR018204">
    <property type="entry name" value="Trp_synthase_alpha_AS"/>
</dbReference>
<dbReference type="SUPFAM" id="SSF51366">
    <property type="entry name" value="Ribulose-phoshate binding barrel"/>
    <property type="match status" value="1"/>
</dbReference>
<dbReference type="FunFam" id="3.20.20.70:FF:000037">
    <property type="entry name" value="Tryptophan synthase alpha chain"/>
    <property type="match status" value="1"/>
</dbReference>
<dbReference type="AlphaFoldDB" id="A0A9Y1I2K4"/>
<dbReference type="CDD" id="cd04724">
    <property type="entry name" value="Tryptophan_synthase_alpha"/>
    <property type="match status" value="1"/>
</dbReference>
<dbReference type="InterPro" id="IPR011060">
    <property type="entry name" value="RibuloseP-bd_barrel"/>
</dbReference>
<keyword evidence="7 9" id="KW-0456">Lyase</keyword>
<dbReference type="GO" id="GO:0004834">
    <property type="term" value="F:tryptophan synthase activity"/>
    <property type="evidence" value="ECO:0007669"/>
    <property type="project" value="UniProtKB-UniRule"/>
</dbReference>
<evidence type="ECO:0000256" key="4">
    <source>
        <dbReference type="ARBA" id="ARBA00022605"/>
    </source>
</evidence>
<dbReference type="PANTHER" id="PTHR43406:SF1">
    <property type="entry name" value="TRYPTOPHAN SYNTHASE ALPHA CHAIN, CHLOROPLASTIC"/>
    <property type="match status" value="1"/>
</dbReference>
<evidence type="ECO:0000256" key="1">
    <source>
        <dbReference type="ARBA" id="ARBA00003365"/>
    </source>
</evidence>
<dbReference type="EMBL" id="OP616812">
    <property type="protein sequence ID" value="WDA99096.1"/>
    <property type="molecule type" value="Genomic_DNA"/>
</dbReference>
<keyword evidence="6 9" id="KW-0057">Aromatic amino acid biosynthesis</keyword>
<feature type="active site" description="Proton acceptor" evidence="9">
    <location>
        <position position="47"/>
    </location>
</feature>
<protein>
    <recommendedName>
        <fullName evidence="9">Tryptophan synthase alpha chain</fullName>
        <ecNumber evidence="9">4.2.1.20</ecNumber>
    </recommendedName>
</protein>
<dbReference type="HAMAP" id="MF_00131">
    <property type="entry name" value="Trp_synth_alpha"/>
    <property type="match status" value="1"/>
</dbReference>
<keyword evidence="5 9" id="KW-0822">Tryptophan biosynthesis</keyword>
<sequence length="261" mass="28599">MSTISEAFVKAKPRSALIPFLVAGSPTLTTTAKAIEQLDYIGVDIIEIGLPYSDPLADGPVIQKASLQAISQGVTIRSIFNMLENLTSFIKTPIVLFCYYNLIINYGLKNFIEKVQDIGIKGLLIPDLPMEESDLIYKYAAKTNIELILLVTPTSSYSRIYEIVQKSQGFIYLVSSTGVTGIRSQLGTETYNLLKKIKNITDKPIAIGFGISRKSHAYQIKSWGADGIIIGSACVDILTNNNSNDGPLHLSNFLSEIQKVT</sequence>
<gene>
    <name evidence="9 11" type="primary">trpA</name>
    <name evidence="11" type="ORF">GRSY_091</name>
</gene>
<comment type="catalytic activity">
    <reaction evidence="8 9">
        <text>(1S,2R)-1-C-(indol-3-yl)glycerol 3-phosphate + L-serine = D-glyceraldehyde 3-phosphate + L-tryptophan + H2O</text>
        <dbReference type="Rhea" id="RHEA:10532"/>
        <dbReference type="ChEBI" id="CHEBI:15377"/>
        <dbReference type="ChEBI" id="CHEBI:33384"/>
        <dbReference type="ChEBI" id="CHEBI:57912"/>
        <dbReference type="ChEBI" id="CHEBI:58866"/>
        <dbReference type="ChEBI" id="CHEBI:59776"/>
        <dbReference type="EC" id="4.2.1.20"/>
    </reaction>
</comment>
<accession>A0A9Y1I2K4</accession>
<feature type="active site" description="Proton acceptor" evidence="9">
    <location>
        <position position="58"/>
    </location>
</feature>